<dbReference type="Proteomes" id="UP000189670">
    <property type="component" value="Unassembled WGS sequence"/>
</dbReference>
<comment type="caution">
    <text evidence="1">The sequence shown here is derived from an EMBL/GenBank/DDBJ whole genome shotgun (WGS) entry which is preliminary data.</text>
</comment>
<gene>
    <name evidence="1" type="ORF">OMM_08535</name>
</gene>
<dbReference type="EMBL" id="ATBP01000365">
    <property type="protein sequence ID" value="ETR70819.1"/>
    <property type="molecule type" value="Genomic_DNA"/>
</dbReference>
<evidence type="ECO:0000313" key="1">
    <source>
        <dbReference type="EMBL" id="ETR70819.1"/>
    </source>
</evidence>
<proteinExistence type="predicted"/>
<protein>
    <submittedName>
        <fullName evidence="1">Uncharacterized protein</fullName>
    </submittedName>
</protein>
<name>A0A1V1P7E3_9BACT</name>
<organism evidence="1 2">
    <name type="scientific">Candidatus Magnetoglobus multicellularis str. Araruama</name>
    <dbReference type="NCBI Taxonomy" id="890399"/>
    <lineage>
        <taxon>Bacteria</taxon>
        <taxon>Pseudomonadati</taxon>
        <taxon>Thermodesulfobacteriota</taxon>
        <taxon>Desulfobacteria</taxon>
        <taxon>Desulfobacterales</taxon>
        <taxon>Desulfobacteraceae</taxon>
        <taxon>Candidatus Magnetoglobus</taxon>
    </lineage>
</organism>
<sequence>MIVHHNNAKKIFIMKISKSKNIIYGIGSILELFPLRRPERYKFYEPASSLTEALYRDSMKVNLDLQRAFCNERSKFKAAETVA</sequence>
<accession>A0A1V1P7E3</accession>
<dbReference type="AlphaFoldDB" id="A0A1V1P7E3"/>
<evidence type="ECO:0000313" key="2">
    <source>
        <dbReference type="Proteomes" id="UP000189670"/>
    </source>
</evidence>
<reference evidence="2" key="1">
    <citation type="submission" date="2012-11" db="EMBL/GenBank/DDBJ databases">
        <authorList>
            <person name="Lucero-Rivera Y.E."/>
            <person name="Tovar-Ramirez D."/>
        </authorList>
    </citation>
    <scope>NUCLEOTIDE SEQUENCE [LARGE SCALE GENOMIC DNA]</scope>
    <source>
        <strain evidence="2">Araruama</strain>
    </source>
</reference>